<dbReference type="GO" id="GO:0046872">
    <property type="term" value="F:metal ion binding"/>
    <property type="evidence" value="ECO:0007669"/>
    <property type="project" value="InterPro"/>
</dbReference>
<dbReference type="PANTHER" id="PTHR43595">
    <property type="entry name" value="37S RIBOSOMAL PROTEIN S26, MITOCHONDRIAL"/>
    <property type="match status" value="1"/>
</dbReference>
<protein>
    <submittedName>
        <fullName evidence="4">Manganese and iron superoxide dismutase</fullName>
    </submittedName>
</protein>
<reference evidence="4 5" key="1">
    <citation type="journal article" date="2018" name="Mol. Biol. Evol.">
        <title>Broad Genomic Sampling Reveals a Smut Pathogenic Ancestry of the Fungal Clade Ustilaginomycotina.</title>
        <authorList>
            <person name="Kijpornyongpan T."/>
            <person name="Mondo S.J."/>
            <person name="Barry K."/>
            <person name="Sandor L."/>
            <person name="Lee J."/>
            <person name="Lipzen A."/>
            <person name="Pangilinan J."/>
            <person name="LaButti K."/>
            <person name="Hainaut M."/>
            <person name="Henrissat B."/>
            <person name="Grigoriev I.V."/>
            <person name="Spatafora J.W."/>
            <person name="Aime M.C."/>
        </authorList>
    </citation>
    <scope>NUCLEOTIDE SEQUENCE [LARGE SCALE GENOMIC DNA]</scope>
    <source>
        <strain evidence="4 5">MCA 4186</strain>
    </source>
</reference>
<gene>
    <name evidence="4" type="ORF">FA09DRAFT_304872</name>
</gene>
<dbReference type="Pfam" id="PF02777">
    <property type="entry name" value="Sod_Fe_C"/>
    <property type="match status" value="2"/>
</dbReference>
<dbReference type="InterPro" id="IPR019832">
    <property type="entry name" value="Mn/Fe_SOD_C"/>
</dbReference>
<dbReference type="SUPFAM" id="SSF46609">
    <property type="entry name" value="Fe,Mn superoxide dismutase (SOD), N-terminal domain"/>
    <property type="match status" value="1"/>
</dbReference>
<dbReference type="InterPro" id="IPR036324">
    <property type="entry name" value="Mn/Fe_SOD_N_sf"/>
</dbReference>
<dbReference type="GeneID" id="37268033"/>
<evidence type="ECO:0000259" key="3">
    <source>
        <dbReference type="Pfam" id="PF02777"/>
    </source>
</evidence>
<dbReference type="InterPro" id="IPR036314">
    <property type="entry name" value="SOD_C_sf"/>
</dbReference>
<dbReference type="EMBL" id="KZ819285">
    <property type="protein sequence ID" value="PWO00636.1"/>
    <property type="molecule type" value="Genomic_DNA"/>
</dbReference>
<dbReference type="AlphaFoldDB" id="A0A316ZJV5"/>
<organism evidence="4 5">
    <name type="scientific">Tilletiopsis washingtonensis</name>
    <dbReference type="NCBI Taxonomy" id="58919"/>
    <lineage>
        <taxon>Eukaryota</taxon>
        <taxon>Fungi</taxon>
        <taxon>Dikarya</taxon>
        <taxon>Basidiomycota</taxon>
        <taxon>Ustilaginomycotina</taxon>
        <taxon>Exobasidiomycetes</taxon>
        <taxon>Entylomatales</taxon>
        <taxon>Entylomatales incertae sedis</taxon>
        <taxon>Tilletiopsis</taxon>
    </lineage>
</organism>
<evidence type="ECO:0000313" key="4">
    <source>
        <dbReference type="EMBL" id="PWO00636.1"/>
    </source>
</evidence>
<dbReference type="GO" id="GO:0004784">
    <property type="term" value="F:superoxide dismutase activity"/>
    <property type="evidence" value="ECO:0007669"/>
    <property type="project" value="InterPro"/>
</dbReference>
<sequence>MALPLRALSRSSLRAAASGAPSVAAVARRRALHSLPSLPLPLRFTGASSSSDRACEPLFSRRTLDLIWEHYQRRLLARLNDLVRGTEYENSSLVETVIGSASNPSQILIFNTASQALNNAFFFHGLKPKELGTAPGMAWDQLPQPEPPKALLDRIETQWGSFAAFKDAFSATATGMSASGWVWLVRDQQGNLGIVPTHGAGTVLVQNRVQKNLGSTFEASVGIDAQGNPLPEAAAQRPQQQGRAASTSPFAAAPARSFSSSSAAASTYASAQRAFGQQPNDSKVGETLQPLLCLSVHEHAWLPDHGFEQDVYLQRFWECVNWTRVANLWDHGEAVYSD</sequence>
<name>A0A316ZJV5_9BASI</name>
<dbReference type="Proteomes" id="UP000245946">
    <property type="component" value="Unassembled WGS sequence"/>
</dbReference>
<dbReference type="STRING" id="58919.A0A316ZJV5"/>
<dbReference type="GO" id="GO:0005737">
    <property type="term" value="C:cytoplasm"/>
    <property type="evidence" value="ECO:0007669"/>
    <property type="project" value="TreeGrafter"/>
</dbReference>
<evidence type="ECO:0000256" key="2">
    <source>
        <dbReference type="SAM" id="MobiDB-lite"/>
    </source>
</evidence>
<evidence type="ECO:0000256" key="1">
    <source>
        <dbReference type="ARBA" id="ARBA00037226"/>
    </source>
</evidence>
<dbReference type="PANTHER" id="PTHR43595:SF2">
    <property type="entry name" value="SMALL RIBOSOMAL SUBUNIT PROTEIN MS42"/>
    <property type="match status" value="1"/>
</dbReference>
<dbReference type="Gene3D" id="3.55.40.20">
    <property type="entry name" value="Iron/manganese superoxide dismutase, C-terminal domain"/>
    <property type="match status" value="1"/>
</dbReference>
<feature type="region of interest" description="Disordered" evidence="2">
    <location>
        <begin position="224"/>
        <end position="250"/>
    </location>
</feature>
<dbReference type="RefSeq" id="XP_025600914.1">
    <property type="nucleotide sequence ID" value="XM_025740487.1"/>
</dbReference>
<feature type="domain" description="Manganese/iron superoxide dismutase C-terminal" evidence="3">
    <location>
        <begin position="280"/>
        <end position="327"/>
    </location>
</feature>
<feature type="compositionally biased region" description="Low complexity" evidence="2">
    <location>
        <begin position="233"/>
        <end position="250"/>
    </location>
</feature>
<proteinExistence type="predicted"/>
<evidence type="ECO:0000313" key="5">
    <source>
        <dbReference type="Proteomes" id="UP000245946"/>
    </source>
</evidence>
<dbReference type="SUPFAM" id="SSF54719">
    <property type="entry name" value="Fe,Mn superoxide dismutase (SOD), C-terminal domain"/>
    <property type="match status" value="1"/>
</dbReference>
<feature type="domain" description="Manganese/iron superoxide dismutase C-terminal" evidence="3">
    <location>
        <begin position="149"/>
        <end position="207"/>
    </location>
</feature>
<dbReference type="OrthoDB" id="275227at2759"/>
<keyword evidence="5" id="KW-1185">Reference proteome</keyword>
<comment type="function">
    <text evidence="1">Component of the mitochondrial ribosome (mitoribosome), a dedicated translation machinery responsible for the synthesis of mitochondrial genome-encoded proteins, including at least some of the essential transmembrane subunits of the mitochondrial respiratory chain. The mitoribosomes are attached to the mitochondrial inner membrane and translation products are cotranslationally integrated into the membrane.</text>
</comment>
<accession>A0A316ZJV5</accession>